<gene>
    <name evidence="16" type="ORF">B6S12_02260</name>
</gene>
<dbReference type="CDD" id="cd00056">
    <property type="entry name" value="ENDO3c"/>
    <property type="match status" value="1"/>
</dbReference>
<evidence type="ECO:0000256" key="6">
    <source>
        <dbReference type="ARBA" id="ARBA00022023"/>
    </source>
</evidence>
<evidence type="ECO:0000256" key="8">
    <source>
        <dbReference type="ARBA" id="ARBA00022723"/>
    </source>
</evidence>
<sequence>MDTKEFSKLHASLLSWYKKEGRASLPWRDTTHKERAYRVLISEFMLQQTQVKPVLERFYFPFLEKFPTLFHLSLAKEEEVLLAWRGLGYYSRARNLLKCAKITQGKLPKDIKELQKLPGIGAYTAGAIACFGFDEPVSFIDSNIKRILLRFFALSPTKEKITQKLLDKKAKLLLNHKQPFLHNQALLDIGALLCTPKNPKCKICPLNPYCKGKTDPYTFTITKKQASIKQQLHLALFTKGDKIALLKSKEKLYFNLYNFPSLLDIPDFNPLFSINHTYTKYRLQVFVYPLNAKTLLTHLYQDLEFFSKEELNSLPLSSMALKILKELENYSF</sequence>
<keyword evidence="10" id="KW-0378">Hydrolase</keyword>
<dbReference type="GO" id="GO:0032357">
    <property type="term" value="F:oxidized purine DNA binding"/>
    <property type="evidence" value="ECO:0007669"/>
    <property type="project" value="TreeGrafter"/>
</dbReference>
<evidence type="ECO:0000256" key="10">
    <source>
        <dbReference type="ARBA" id="ARBA00022801"/>
    </source>
</evidence>
<dbReference type="EMBL" id="NBIU01000004">
    <property type="protein sequence ID" value="PZT48686.1"/>
    <property type="molecule type" value="Genomic_DNA"/>
</dbReference>
<keyword evidence="13" id="KW-0234">DNA repair</keyword>
<dbReference type="SMART" id="SM00478">
    <property type="entry name" value="ENDO3c"/>
    <property type="match status" value="1"/>
</dbReference>
<comment type="similarity">
    <text evidence="4">Belongs to the Nth/MutY family.</text>
</comment>
<evidence type="ECO:0000256" key="14">
    <source>
        <dbReference type="ARBA" id="ARBA00023295"/>
    </source>
</evidence>
<comment type="catalytic activity">
    <reaction evidence="1">
        <text>Hydrolyzes free adenine bases from 7,8-dihydro-8-oxoguanine:adenine mismatched double-stranded DNA, leaving an apurinic site.</text>
        <dbReference type="EC" id="3.2.2.31"/>
    </reaction>
</comment>
<dbReference type="Pfam" id="PF00730">
    <property type="entry name" value="HhH-GPD"/>
    <property type="match status" value="1"/>
</dbReference>
<dbReference type="Proteomes" id="UP000249746">
    <property type="component" value="Unassembled WGS sequence"/>
</dbReference>
<dbReference type="GO" id="GO:0051539">
    <property type="term" value="F:4 iron, 4 sulfur cluster binding"/>
    <property type="evidence" value="ECO:0007669"/>
    <property type="project" value="UniProtKB-KW"/>
</dbReference>
<name>A0A2W6NML3_9HELI</name>
<keyword evidence="14" id="KW-0326">Glycosidase</keyword>
<evidence type="ECO:0000256" key="5">
    <source>
        <dbReference type="ARBA" id="ARBA00012045"/>
    </source>
</evidence>
<keyword evidence="17" id="KW-1185">Reference proteome</keyword>
<dbReference type="GO" id="GO:0006298">
    <property type="term" value="P:mismatch repair"/>
    <property type="evidence" value="ECO:0007669"/>
    <property type="project" value="TreeGrafter"/>
</dbReference>
<organism evidence="16 17">
    <name type="scientific">Helicobacter valdiviensis</name>
    <dbReference type="NCBI Taxonomy" id="1458358"/>
    <lineage>
        <taxon>Bacteria</taxon>
        <taxon>Pseudomonadati</taxon>
        <taxon>Campylobacterota</taxon>
        <taxon>Epsilonproteobacteria</taxon>
        <taxon>Campylobacterales</taxon>
        <taxon>Helicobacteraceae</taxon>
        <taxon>Helicobacter</taxon>
    </lineage>
</organism>
<dbReference type="GO" id="GO:0000701">
    <property type="term" value="F:purine-specific mismatch base pair DNA N-glycosylase activity"/>
    <property type="evidence" value="ECO:0007669"/>
    <property type="project" value="UniProtKB-EC"/>
</dbReference>
<evidence type="ECO:0000256" key="9">
    <source>
        <dbReference type="ARBA" id="ARBA00022763"/>
    </source>
</evidence>
<evidence type="ECO:0000256" key="1">
    <source>
        <dbReference type="ARBA" id="ARBA00000843"/>
    </source>
</evidence>
<dbReference type="InterPro" id="IPR004035">
    <property type="entry name" value="Endouclease-III_FeS-bd_BS"/>
</dbReference>
<dbReference type="GO" id="GO:0035485">
    <property type="term" value="F:adenine/guanine mispair binding"/>
    <property type="evidence" value="ECO:0007669"/>
    <property type="project" value="TreeGrafter"/>
</dbReference>
<evidence type="ECO:0000256" key="7">
    <source>
        <dbReference type="ARBA" id="ARBA00022485"/>
    </source>
</evidence>
<evidence type="ECO:0000256" key="2">
    <source>
        <dbReference type="ARBA" id="ARBA00001966"/>
    </source>
</evidence>
<dbReference type="Pfam" id="PF00633">
    <property type="entry name" value="HHH"/>
    <property type="match status" value="1"/>
</dbReference>
<evidence type="ECO:0000259" key="15">
    <source>
        <dbReference type="SMART" id="SM00478"/>
    </source>
</evidence>
<evidence type="ECO:0000256" key="4">
    <source>
        <dbReference type="ARBA" id="ARBA00008343"/>
    </source>
</evidence>
<dbReference type="OrthoDB" id="9802365at2"/>
<dbReference type="PANTHER" id="PTHR42944">
    <property type="entry name" value="ADENINE DNA GLYCOSYLASE"/>
    <property type="match status" value="1"/>
</dbReference>
<keyword evidence="11" id="KW-0408">Iron</keyword>
<dbReference type="InterPro" id="IPR011257">
    <property type="entry name" value="DNA_glycosylase"/>
</dbReference>
<evidence type="ECO:0000256" key="12">
    <source>
        <dbReference type="ARBA" id="ARBA00023014"/>
    </source>
</evidence>
<dbReference type="RefSeq" id="WP_111229206.1">
    <property type="nucleotide sequence ID" value="NZ_NBIU01000004.1"/>
</dbReference>
<evidence type="ECO:0000256" key="11">
    <source>
        <dbReference type="ARBA" id="ARBA00023004"/>
    </source>
</evidence>
<dbReference type="InterPro" id="IPR004036">
    <property type="entry name" value="Endonuclease-III-like_CS2"/>
</dbReference>
<keyword evidence="8" id="KW-0479">Metal-binding</keyword>
<dbReference type="InterPro" id="IPR044298">
    <property type="entry name" value="MIG/MutY"/>
</dbReference>
<dbReference type="InterPro" id="IPR003265">
    <property type="entry name" value="HhH-GPD_domain"/>
</dbReference>
<dbReference type="EC" id="3.2.2.31" evidence="5"/>
<comment type="cofactor">
    <cofactor evidence="2">
        <name>[4Fe-4S] cluster</name>
        <dbReference type="ChEBI" id="CHEBI:49883"/>
    </cofactor>
</comment>
<dbReference type="GO" id="GO:0046872">
    <property type="term" value="F:metal ion binding"/>
    <property type="evidence" value="ECO:0007669"/>
    <property type="project" value="UniProtKB-KW"/>
</dbReference>
<evidence type="ECO:0000256" key="13">
    <source>
        <dbReference type="ARBA" id="ARBA00023204"/>
    </source>
</evidence>
<proteinExistence type="inferred from homology"/>
<feature type="domain" description="HhH-GPD" evidence="15">
    <location>
        <begin position="45"/>
        <end position="192"/>
    </location>
</feature>
<dbReference type="InterPro" id="IPR000445">
    <property type="entry name" value="HhH_motif"/>
</dbReference>
<accession>A0A2W6NML3</accession>
<dbReference type="GO" id="GO:0006284">
    <property type="term" value="P:base-excision repair"/>
    <property type="evidence" value="ECO:0007669"/>
    <property type="project" value="InterPro"/>
</dbReference>
<comment type="caution">
    <text evidence="16">The sequence shown here is derived from an EMBL/GenBank/DDBJ whole genome shotgun (WGS) entry which is preliminary data.</text>
</comment>
<dbReference type="GO" id="GO:0034039">
    <property type="term" value="F:8-oxo-7,8-dihydroguanine DNA N-glycosylase activity"/>
    <property type="evidence" value="ECO:0007669"/>
    <property type="project" value="TreeGrafter"/>
</dbReference>
<dbReference type="InterPro" id="IPR023170">
    <property type="entry name" value="HhH_base_excis_C"/>
</dbReference>
<keyword evidence="9" id="KW-0227">DNA damage</keyword>
<comment type="function">
    <text evidence="3">Adenine glycosylase active on G-A mispairs. MutY also corrects error-prone DNA synthesis past GO lesions which are due to the oxidatively damaged form of guanine: 7,8-dihydro-8-oxoguanine (8-oxo-dGTP).</text>
</comment>
<evidence type="ECO:0000256" key="3">
    <source>
        <dbReference type="ARBA" id="ARBA00002933"/>
    </source>
</evidence>
<keyword evidence="7" id="KW-0004">4Fe-4S</keyword>
<dbReference type="SUPFAM" id="SSF48150">
    <property type="entry name" value="DNA-glycosylase"/>
    <property type="match status" value="1"/>
</dbReference>
<dbReference type="PANTHER" id="PTHR42944:SF1">
    <property type="entry name" value="ADENINE DNA GLYCOSYLASE"/>
    <property type="match status" value="1"/>
</dbReference>
<dbReference type="Gene3D" id="1.10.1670.10">
    <property type="entry name" value="Helix-hairpin-Helix base-excision DNA repair enzymes (C-terminal)"/>
    <property type="match status" value="1"/>
</dbReference>
<dbReference type="PROSITE" id="PS00764">
    <property type="entry name" value="ENDONUCLEASE_III_1"/>
    <property type="match status" value="1"/>
</dbReference>
<dbReference type="AlphaFoldDB" id="A0A2W6NML3"/>
<dbReference type="PROSITE" id="PS01155">
    <property type="entry name" value="ENDONUCLEASE_III_2"/>
    <property type="match status" value="1"/>
</dbReference>
<dbReference type="Gene3D" id="1.10.340.30">
    <property type="entry name" value="Hypothetical protein, domain 2"/>
    <property type="match status" value="1"/>
</dbReference>
<reference evidence="16 17" key="1">
    <citation type="submission" date="2017-03" db="EMBL/GenBank/DDBJ databases">
        <title>Genomic and clinical evidence uncovers the enterohepatic species Helicobacter valdiviensis as a potential human intestinal pathogen.</title>
        <authorList>
            <person name="Fresia P."/>
            <person name="Jara R."/>
            <person name="Sierra R."/>
            <person name="Ferres I."/>
            <person name="Greif G."/>
            <person name="Iraola G."/>
            <person name="Collado L."/>
        </authorList>
    </citation>
    <scope>NUCLEOTIDE SEQUENCE [LARGE SCALE GENOMIC DNA]</scope>
    <source>
        <strain evidence="16 17">WBE14</strain>
    </source>
</reference>
<protein>
    <recommendedName>
        <fullName evidence="6">Adenine DNA glycosylase</fullName>
        <ecNumber evidence="5">3.2.2.31</ecNumber>
    </recommendedName>
</protein>
<keyword evidence="12" id="KW-0411">Iron-sulfur</keyword>
<evidence type="ECO:0000313" key="17">
    <source>
        <dbReference type="Proteomes" id="UP000249746"/>
    </source>
</evidence>
<evidence type="ECO:0000313" key="16">
    <source>
        <dbReference type="EMBL" id="PZT48686.1"/>
    </source>
</evidence>